<evidence type="ECO:0008006" key="4">
    <source>
        <dbReference type="Google" id="ProtNLM"/>
    </source>
</evidence>
<keyword evidence="1" id="KW-0732">Signal</keyword>
<protein>
    <recommendedName>
        <fullName evidence="4">Lipoprotein</fullName>
    </recommendedName>
</protein>
<name>A0A561R3K4_9HYPH</name>
<keyword evidence="3" id="KW-1185">Reference proteome</keyword>
<dbReference type="Proteomes" id="UP000320653">
    <property type="component" value="Unassembled WGS sequence"/>
</dbReference>
<sequence>MRRYALLILSVTALLPLAACTTITPEERRAADERTCAGYGFKPRTDAMARCLLDLDLDRKADLRAFRAQQDYRWSPVIVERPVVVRRY</sequence>
<evidence type="ECO:0000313" key="2">
    <source>
        <dbReference type="EMBL" id="TWF57171.1"/>
    </source>
</evidence>
<dbReference type="RefSeq" id="WP_145635478.1">
    <property type="nucleotide sequence ID" value="NZ_VIWP01000002.1"/>
</dbReference>
<feature type="signal peptide" evidence="1">
    <location>
        <begin position="1"/>
        <end position="18"/>
    </location>
</feature>
<organism evidence="2 3">
    <name type="scientific">Neorhizobium alkalisoli</name>
    <dbReference type="NCBI Taxonomy" id="528178"/>
    <lineage>
        <taxon>Bacteria</taxon>
        <taxon>Pseudomonadati</taxon>
        <taxon>Pseudomonadota</taxon>
        <taxon>Alphaproteobacteria</taxon>
        <taxon>Hyphomicrobiales</taxon>
        <taxon>Rhizobiaceae</taxon>
        <taxon>Rhizobium/Agrobacterium group</taxon>
        <taxon>Neorhizobium</taxon>
    </lineage>
</organism>
<gene>
    <name evidence="2" type="ORF">FHW37_102813</name>
</gene>
<proteinExistence type="predicted"/>
<evidence type="ECO:0000256" key="1">
    <source>
        <dbReference type="SAM" id="SignalP"/>
    </source>
</evidence>
<accession>A0A561R3K4</accession>
<reference evidence="2 3" key="1">
    <citation type="submission" date="2019-06" db="EMBL/GenBank/DDBJ databases">
        <title>Sorghum-associated microbial communities from plants grown in Nebraska, USA.</title>
        <authorList>
            <person name="Schachtman D."/>
        </authorList>
    </citation>
    <scope>NUCLEOTIDE SEQUENCE [LARGE SCALE GENOMIC DNA]</scope>
    <source>
        <strain evidence="2 3">1225</strain>
    </source>
</reference>
<dbReference type="AlphaFoldDB" id="A0A561R3K4"/>
<dbReference type="OrthoDB" id="8163917at2"/>
<dbReference type="EMBL" id="VIWP01000002">
    <property type="protein sequence ID" value="TWF57171.1"/>
    <property type="molecule type" value="Genomic_DNA"/>
</dbReference>
<comment type="caution">
    <text evidence="2">The sequence shown here is derived from an EMBL/GenBank/DDBJ whole genome shotgun (WGS) entry which is preliminary data.</text>
</comment>
<evidence type="ECO:0000313" key="3">
    <source>
        <dbReference type="Proteomes" id="UP000320653"/>
    </source>
</evidence>
<feature type="chain" id="PRO_5021704482" description="Lipoprotein" evidence="1">
    <location>
        <begin position="19"/>
        <end position="88"/>
    </location>
</feature>